<comment type="caution">
    <text evidence="3">The sequence shown here is derived from an EMBL/GenBank/DDBJ whole genome shotgun (WGS) entry which is preliminary data.</text>
</comment>
<dbReference type="PIRSF" id="PIRSF015921">
    <property type="entry name" value="FA_sphinglp_des"/>
    <property type="match status" value="1"/>
</dbReference>
<organism evidence="3 4">
    <name type="scientific">Legionella resiliens</name>
    <dbReference type="NCBI Taxonomy" id="2905958"/>
    <lineage>
        <taxon>Bacteria</taxon>
        <taxon>Pseudomonadati</taxon>
        <taxon>Pseudomonadota</taxon>
        <taxon>Gammaproteobacteria</taxon>
        <taxon>Legionellales</taxon>
        <taxon>Legionellaceae</taxon>
        <taxon>Legionella</taxon>
    </lineage>
</organism>
<dbReference type="InterPro" id="IPR012171">
    <property type="entry name" value="Fatty_acid_desaturase"/>
</dbReference>
<dbReference type="RefSeq" id="WP_232890227.1">
    <property type="nucleotide sequence ID" value="NZ_JAJSPM010000001.1"/>
</dbReference>
<gene>
    <name evidence="3" type="ORF">LXO92_01280</name>
</gene>
<dbReference type="EMBL" id="JAJTND010000001">
    <property type="protein sequence ID" value="MCE3531007.1"/>
    <property type="molecule type" value="Genomic_DNA"/>
</dbReference>
<dbReference type="PANTHER" id="PTHR19353">
    <property type="entry name" value="FATTY ACID DESATURASE 2"/>
    <property type="match status" value="1"/>
</dbReference>
<dbReference type="PANTHER" id="PTHR19353:SF19">
    <property type="entry name" value="DELTA(5) FATTY ACID DESATURASE C-RELATED"/>
    <property type="match status" value="1"/>
</dbReference>
<keyword evidence="1" id="KW-0812">Transmembrane</keyword>
<dbReference type="CDD" id="cd03506">
    <property type="entry name" value="Delta6-FADS-like"/>
    <property type="match status" value="1"/>
</dbReference>
<proteinExistence type="predicted"/>
<evidence type="ECO:0000313" key="3">
    <source>
        <dbReference type="EMBL" id="MCE3531007.1"/>
    </source>
</evidence>
<feature type="transmembrane region" description="Helical" evidence="1">
    <location>
        <begin position="200"/>
        <end position="220"/>
    </location>
</feature>
<protein>
    <submittedName>
        <fullName evidence="3">Acyl-CoA desaturase</fullName>
    </submittedName>
</protein>
<keyword evidence="1" id="KW-0472">Membrane</keyword>
<evidence type="ECO:0000256" key="1">
    <source>
        <dbReference type="SAM" id="Phobius"/>
    </source>
</evidence>
<feature type="transmembrane region" description="Helical" evidence="1">
    <location>
        <begin position="30"/>
        <end position="51"/>
    </location>
</feature>
<dbReference type="InterPro" id="IPR005804">
    <property type="entry name" value="FA_desaturase_dom"/>
</dbReference>
<keyword evidence="1" id="KW-1133">Transmembrane helix</keyword>
<keyword evidence="4" id="KW-1185">Reference proteome</keyword>
<accession>A0ABS8WZ40</accession>
<dbReference type="Proteomes" id="UP001320170">
    <property type="component" value="Unassembled WGS sequence"/>
</dbReference>
<feature type="domain" description="Fatty acid desaturase" evidence="2">
    <location>
        <begin position="62"/>
        <end position="335"/>
    </location>
</feature>
<feature type="transmembrane region" description="Helical" evidence="1">
    <location>
        <begin position="97"/>
        <end position="118"/>
    </location>
</feature>
<evidence type="ECO:0000313" key="4">
    <source>
        <dbReference type="Proteomes" id="UP001320170"/>
    </source>
</evidence>
<reference evidence="3 4" key="1">
    <citation type="journal article" date="2024" name="Pathogens">
        <title>Characterization of a Novel Species of Legionella Isolated from a Healthcare Facility: Legionella resiliens sp. nov.</title>
        <authorList>
            <person name="Cristino S."/>
            <person name="Pascale M.R."/>
            <person name="Marino F."/>
            <person name="Derelitto C."/>
            <person name="Salaris S."/>
            <person name="Orsini M."/>
            <person name="Squarzoni S."/>
            <person name="Grottola A."/>
            <person name="Girolamini L."/>
        </authorList>
    </citation>
    <scope>NUCLEOTIDE SEQUENCE [LARGE SCALE GENOMIC DNA]</scope>
    <source>
        <strain evidence="3 4">8cVS16</strain>
    </source>
</reference>
<feature type="transmembrane region" description="Helical" evidence="1">
    <location>
        <begin position="226"/>
        <end position="251"/>
    </location>
</feature>
<dbReference type="Pfam" id="PF00487">
    <property type="entry name" value="FA_desaturase"/>
    <property type="match status" value="1"/>
</dbReference>
<sequence length="355" mass="41322">MVNFKQADLYSLLRQRVNDHFKKLNISKHGGYAVTIKSILLISMLFIPYSVLLMGSHSTLTMILLIVIMGTAIAGLGMSVMHDCIHGSFSSSPKANTLWGTFIYVIIIGGNPICWRLQHNVLHHRFTNIYDIDEDLNPYGFMRFSPHDKQKLIFKLQHIYAIFLYGMTTLIWVLHKEFAQLKKYFLMGLIKSKKQYRRELAFLIGSKTIYFTYLLLIPLLCLNINFFQWLIGFIMLHAVTGLIIAVVFQLAHVTEDTEYPKPDRNNNIYHDWASHQIKTTSNFSPKNRLLTWFIGGLNYQIEHHFFPTISHIHYPKISRIVEETVKEFGLKYRSYPTLVPAVKAHFKHLYNLGHN</sequence>
<feature type="transmembrane region" description="Helical" evidence="1">
    <location>
        <begin position="159"/>
        <end position="179"/>
    </location>
</feature>
<evidence type="ECO:0000259" key="2">
    <source>
        <dbReference type="Pfam" id="PF00487"/>
    </source>
</evidence>
<name>A0ABS8WZ40_9GAMM</name>
<feature type="transmembrane region" description="Helical" evidence="1">
    <location>
        <begin position="63"/>
        <end position="85"/>
    </location>
</feature>